<reference evidence="4" key="1">
    <citation type="submission" date="2016-11" db="EMBL/GenBank/DDBJ databases">
        <authorList>
            <person name="Varghese N."/>
            <person name="Submissions S."/>
        </authorList>
    </citation>
    <scope>NUCLEOTIDE SEQUENCE [LARGE SCALE GENOMIC DNA]</scope>
    <source>
        <strain evidence="4">DSM 11003</strain>
    </source>
</reference>
<gene>
    <name evidence="3" type="ORF">SAMN02745221_01256</name>
</gene>
<feature type="compositionally biased region" description="Basic and acidic residues" evidence="1">
    <location>
        <begin position="204"/>
        <end position="226"/>
    </location>
</feature>
<dbReference type="Proteomes" id="UP000242329">
    <property type="component" value="Unassembled WGS sequence"/>
</dbReference>
<dbReference type="STRING" id="1123382.SAMN02745221_01256"/>
<proteinExistence type="predicted"/>
<dbReference type="RefSeq" id="WP_073091679.1">
    <property type="nucleotide sequence ID" value="NZ_FQWY01000017.1"/>
</dbReference>
<dbReference type="OrthoDB" id="1679952at2"/>
<name>A0A1M5NMM9_9FIRM</name>
<feature type="transmembrane region" description="Helical" evidence="2">
    <location>
        <begin position="58"/>
        <end position="76"/>
    </location>
</feature>
<evidence type="ECO:0000313" key="3">
    <source>
        <dbReference type="EMBL" id="SHG90806.1"/>
    </source>
</evidence>
<evidence type="ECO:0000256" key="2">
    <source>
        <dbReference type="SAM" id="Phobius"/>
    </source>
</evidence>
<feature type="transmembrane region" description="Helical" evidence="2">
    <location>
        <begin position="36"/>
        <end position="52"/>
    </location>
</feature>
<keyword evidence="2" id="KW-1133">Transmembrane helix</keyword>
<feature type="transmembrane region" description="Helical" evidence="2">
    <location>
        <begin position="112"/>
        <end position="131"/>
    </location>
</feature>
<feature type="transmembrane region" description="Helical" evidence="2">
    <location>
        <begin position="88"/>
        <end position="106"/>
    </location>
</feature>
<protein>
    <submittedName>
        <fullName evidence="3">Uncharacterized membrane protein</fullName>
    </submittedName>
</protein>
<dbReference type="InterPro" id="IPR011672">
    <property type="entry name" value="DUF1614"/>
</dbReference>
<feature type="transmembrane region" description="Helical" evidence="2">
    <location>
        <begin position="6"/>
        <end position="24"/>
    </location>
</feature>
<feature type="transmembrane region" description="Helical" evidence="2">
    <location>
        <begin position="138"/>
        <end position="156"/>
    </location>
</feature>
<feature type="region of interest" description="Disordered" evidence="1">
    <location>
        <begin position="198"/>
        <end position="240"/>
    </location>
</feature>
<accession>A0A1M5NMM9</accession>
<dbReference type="AlphaFoldDB" id="A0A1M5NMM9"/>
<keyword evidence="2" id="KW-0812">Transmembrane</keyword>
<keyword evidence="4" id="KW-1185">Reference proteome</keyword>
<sequence>MTNFPLGLIILVAVSILIYFGAAHRVLDRMRLSDKGALAVIAAIIIGSFFDIPVISRITVNLGGIIAVILAVYVWLGAGTAYEKIRAVIAAVVTALALFLAARFLGAEPEQIFIDPIYIYPIVAGVVGYLAGRSRRGAFFAAVMGVLALDIGQYVYLVTNNIRGKVVIGGAGAFDSLILAGILAVLLAEIIGETLERVQGGPDTDDRPSELIKNLREPEPARKPLNEGEAYEGGEDKDEK</sequence>
<dbReference type="EMBL" id="FQWY01000017">
    <property type="protein sequence ID" value="SHG90806.1"/>
    <property type="molecule type" value="Genomic_DNA"/>
</dbReference>
<feature type="transmembrane region" description="Helical" evidence="2">
    <location>
        <begin position="168"/>
        <end position="188"/>
    </location>
</feature>
<keyword evidence="2" id="KW-0472">Membrane</keyword>
<evidence type="ECO:0000313" key="4">
    <source>
        <dbReference type="Proteomes" id="UP000242329"/>
    </source>
</evidence>
<organism evidence="3 4">
    <name type="scientific">Thermosyntropha lipolytica DSM 11003</name>
    <dbReference type="NCBI Taxonomy" id="1123382"/>
    <lineage>
        <taxon>Bacteria</taxon>
        <taxon>Bacillati</taxon>
        <taxon>Bacillota</taxon>
        <taxon>Clostridia</taxon>
        <taxon>Eubacteriales</taxon>
        <taxon>Syntrophomonadaceae</taxon>
        <taxon>Thermosyntropha</taxon>
    </lineage>
</organism>
<feature type="compositionally biased region" description="Acidic residues" evidence="1">
    <location>
        <begin position="229"/>
        <end position="240"/>
    </location>
</feature>
<evidence type="ECO:0000256" key="1">
    <source>
        <dbReference type="SAM" id="MobiDB-lite"/>
    </source>
</evidence>
<dbReference type="Pfam" id="PF07758">
    <property type="entry name" value="DUF1614"/>
    <property type="match status" value="1"/>
</dbReference>